<evidence type="ECO:0000313" key="2">
    <source>
        <dbReference type="EMBL" id="REA82420.1"/>
    </source>
</evidence>
<dbReference type="Gene3D" id="3.40.50.300">
    <property type="entry name" value="P-loop containing nucleotide triphosphate hydrolases"/>
    <property type="match status" value="1"/>
</dbReference>
<dbReference type="SUPFAM" id="SSF52540">
    <property type="entry name" value="P-loop containing nucleoside triphosphate hydrolases"/>
    <property type="match status" value="1"/>
</dbReference>
<dbReference type="InterPro" id="IPR051309">
    <property type="entry name" value="ABCF_ATPase"/>
</dbReference>
<evidence type="ECO:0000313" key="3">
    <source>
        <dbReference type="Proteomes" id="UP000256409"/>
    </source>
</evidence>
<dbReference type="PANTHER" id="PTHR42855:SF2">
    <property type="entry name" value="DRUG RESISTANCE ABC TRANSPORTER,ATP-BINDING PROTEIN"/>
    <property type="match status" value="1"/>
</dbReference>
<keyword evidence="2" id="KW-0547">Nucleotide-binding</keyword>
<dbReference type="Pfam" id="PF00005">
    <property type="entry name" value="ABC_tran"/>
    <property type="match status" value="1"/>
</dbReference>
<dbReference type="InterPro" id="IPR027417">
    <property type="entry name" value="P-loop_NTPase"/>
</dbReference>
<dbReference type="Proteomes" id="UP000256409">
    <property type="component" value="Unassembled WGS sequence"/>
</dbReference>
<accession>A0A3D8YNV9</accession>
<sequence>MNILNASNVFKSYLDELLFDNIKLTINTGDITVLIDPNREGQTTLLKILSGIESPTTGDVSWKKGLEISYLEQSPHYEDNKTIYQCLKSVFTELNAISDNLRKLESKMSEPTEDIDSVISYYGELQSYFEERAGYEIDSQIRKVVHG</sequence>
<gene>
    <name evidence="2" type="ORF">DV961_05360</name>
</gene>
<proteinExistence type="predicted"/>
<organism evidence="2 3">
    <name type="scientific">Staphylococcus pseudintermedius</name>
    <dbReference type="NCBI Taxonomy" id="283734"/>
    <lineage>
        <taxon>Bacteria</taxon>
        <taxon>Bacillati</taxon>
        <taxon>Bacillota</taxon>
        <taxon>Bacilli</taxon>
        <taxon>Bacillales</taxon>
        <taxon>Staphylococcaceae</taxon>
        <taxon>Staphylococcus</taxon>
        <taxon>Staphylococcus intermedius group</taxon>
    </lineage>
</organism>
<dbReference type="AlphaFoldDB" id="A0A3D8YNV9"/>
<dbReference type="OrthoDB" id="9760950at2"/>
<dbReference type="EMBL" id="QQPC01000029">
    <property type="protein sequence ID" value="REA82420.1"/>
    <property type="molecule type" value="Genomic_DNA"/>
</dbReference>
<protein>
    <submittedName>
        <fullName evidence="2">ABC transporter ATP-binding protein</fullName>
    </submittedName>
</protein>
<evidence type="ECO:0000259" key="1">
    <source>
        <dbReference type="Pfam" id="PF00005"/>
    </source>
</evidence>
<dbReference type="GO" id="GO:0016887">
    <property type="term" value="F:ATP hydrolysis activity"/>
    <property type="evidence" value="ECO:0007669"/>
    <property type="project" value="InterPro"/>
</dbReference>
<feature type="domain" description="ABC transporter" evidence="1">
    <location>
        <begin position="20"/>
        <end position="111"/>
    </location>
</feature>
<dbReference type="InterPro" id="IPR003439">
    <property type="entry name" value="ABC_transporter-like_ATP-bd"/>
</dbReference>
<name>A0A3D8YNV9_STAPS</name>
<comment type="caution">
    <text evidence="2">The sequence shown here is derived from an EMBL/GenBank/DDBJ whole genome shotgun (WGS) entry which is preliminary data.</text>
</comment>
<keyword evidence="2" id="KW-0067">ATP-binding</keyword>
<dbReference type="GO" id="GO:0005524">
    <property type="term" value="F:ATP binding"/>
    <property type="evidence" value="ECO:0007669"/>
    <property type="project" value="UniProtKB-KW"/>
</dbReference>
<dbReference type="PANTHER" id="PTHR42855">
    <property type="entry name" value="ABC TRANSPORTER ATP-BINDING SUBUNIT"/>
    <property type="match status" value="1"/>
</dbReference>
<reference evidence="3" key="1">
    <citation type="journal article" date="2018" name="Vet. Microbiol.">
        <title>Molecular epidemiology of methicillin-resistant staphylococci amongst veterinary personnel, personnel-owned pets, patients and the hospital environment of two companion animal veterinary hospitals.</title>
        <authorList>
            <person name="Worthing K.A."/>
            <person name="Brown J."/>
            <person name="Gerber L."/>
            <person name="Abraham S."/>
            <person name="Trott D."/>
            <person name="Norris J.M."/>
        </authorList>
    </citation>
    <scope>NUCLEOTIDE SEQUENCE [LARGE SCALE GENOMIC DNA]</scope>
    <source>
        <strain evidence="3">ST496-2</strain>
    </source>
</reference>